<organism evidence="8 9">
    <name type="scientific">Achlya hypogyna</name>
    <name type="common">Oomycete</name>
    <name type="synonym">Protoachlya hypogyna</name>
    <dbReference type="NCBI Taxonomy" id="1202772"/>
    <lineage>
        <taxon>Eukaryota</taxon>
        <taxon>Sar</taxon>
        <taxon>Stramenopiles</taxon>
        <taxon>Oomycota</taxon>
        <taxon>Saprolegniomycetes</taxon>
        <taxon>Saprolegniales</taxon>
        <taxon>Achlyaceae</taxon>
        <taxon>Achlya</taxon>
    </lineage>
</organism>
<dbReference type="CDD" id="cd15492">
    <property type="entry name" value="PHD_BRPF_JADE_like"/>
    <property type="match status" value="1"/>
</dbReference>
<dbReference type="SMART" id="SM00249">
    <property type="entry name" value="PHD"/>
    <property type="match status" value="3"/>
</dbReference>
<dbReference type="PROSITE" id="PS50016">
    <property type="entry name" value="ZF_PHD_2"/>
    <property type="match status" value="1"/>
</dbReference>
<dbReference type="CDD" id="cd15571">
    <property type="entry name" value="ePHD"/>
    <property type="match status" value="2"/>
</dbReference>
<dbReference type="PANTHER" id="PTHR13793:SF107">
    <property type="entry name" value="BROMODOMAIN-CONTAINING PROTEIN HOMOLOG"/>
    <property type="match status" value="1"/>
</dbReference>
<feature type="domain" description="PHD-type" evidence="7">
    <location>
        <begin position="193"/>
        <end position="297"/>
    </location>
</feature>
<evidence type="ECO:0000256" key="3">
    <source>
        <dbReference type="ARBA" id="ARBA00022833"/>
    </source>
</evidence>
<gene>
    <name evidence="8" type="ORF">ACHHYP_08123</name>
</gene>
<feature type="region of interest" description="Disordered" evidence="5">
    <location>
        <begin position="1139"/>
        <end position="1158"/>
    </location>
</feature>
<dbReference type="InterPro" id="IPR013083">
    <property type="entry name" value="Znf_RING/FYVE/PHD"/>
</dbReference>
<evidence type="ECO:0000313" key="8">
    <source>
        <dbReference type="EMBL" id="OQR87710.1"/>
    </source>
</evidence>
<evidence type="ECO:0000256" key="1">
    <source>
        <dbReference type="ARBA" id="ARBA00022723"/>
    </source>
</evidence>
<evidence type="ECO:0000259" key="7">
    <source>
        <dbReference type="PROSITE" id="PS51805"/>
    </source>
</evidence>
<feature type="region of interest" description="Disordered" evidence="5">
    <location>
        <begin position="296"/>
        <end position="374"/>
    </location>
</feature>
<feature type="domain" description="PHD-type" evidence="6">
    <location>
        <begin position="135"/>
        <end position="185"/>
    </location>
</feature>
<feature type="compositionally biased region" description="Basic residues" evidence="5">
    <location>
        <begin position="1021"/>
        <end position="1037"/>
    </location>
</feature>
<evidence type="ECO:0000256" key="5">
    <source>
        <dbReference type="SAM" id="MobiDB-lite"/>
    </source>
</evidence>
<dbReference type="Pfam" id="PF13832">
    <property type="entry name" value="zf-HC5HC2H_2"/>
    <property type="match status" value="2"/>
</dbReference>
<feature type="region of interest" description="Disordered" evidence="5">
    <location>
        <begin position="996"/>
        <end position="1065"/>
    </location>
</feature>
<reference evidence="8 9" key="1">
    <citation type="journal article" date="2014" name="Genome Biol. Evol.">
        <title>The secreted proteins of Achlya hypogyna and Thraustotheca clavata identify the ancestral oomycete secretome and reveal gene acquisitions by horizontal gene transfer.</title>
        <authorList>
            <person name="Misner I."/>
            <person name="Blouin N."/>
            <person name="Leonard G."/>
            <person name="Richards T.A."/>
            <person name="Lane C.E."/>
        </authorList>
    </citation>
    <scope>NUCLEOTIDE SEQUENCE [LARGE SCALE GENOMIC DNA]</scope>
    <source>
        <strain evidence="8 9">ATCC 48635</strain>
    </source>
</reference>
<keyword evidence="9" id="KW-1185">Reference proteome</keyword>
<dbReference type="InterPro" id="IPR034732">
    <property type="entry name" value="EPHD"/>
</dbReference>
<feature type="compositionally biased region" description="Low complexity" evidence="5">
    <location>
        <begin position="318"/>
        <end position="348"/>
    </location>
</feature>
<dbReference type="Proteomes" id="UP000243579">
    <property type="component" value="Unassembled WGS sequence"/>
</dbReference>
<name>A0A1V9YPU8_ACHHY</name>
<evidence type="ECO:0000256" key="4">
    <source>
        <dbReference type="PROSITE-ProRule" id="PRU00146"/>
    </source>
</evidence>
<dbReference type="PANTHER" id="PTHR13793">
    <property type="entry name" value="PHD FINGER PROTEINS"/>
    <property type="match status" value="1"/>
</dbReference>
<accession>A0A1V9YPU8</accession>
<dbReference type="Gene3D" id="3.30.40.10">
    <property type="entry name" value="Zinc/RING finger domain, C3HC4 (zinc finger)"/>
    <property type="match status" value="3"/>
</dbReference>
<dbReference type="GO" id="GO:0006357">
    <property type="term" value="P:regulation of transcription by RNA polymerase II"/>
    <property type="evidence" value="ECO:0007669"/>
    <property type="project" value="TreeGrafter"/>
</dbReference>
<evidence type="ECO:0000313" key="9">
    <source>
        <dbReference type="Proteomes" id="UP000243579"/>
    </source>
</evidence>
<dbReference type="InterPro" id="IPR019786">
    <property type="entry name" value="Zinc_finger_PHD-type_CS"/>
</dbReference>
<dbReference type="GO" id="GO:0008270">
    <property type="term" value="F:zinc ion binding"/>
    <property type="evidence" value="ECO:0007669"/>
    <property type="project" value="UniProtKB-KW"/>
</dbReference>
<proteinExistence type="predicted"/>
<dbReference type="EMBL" id="JNBR01001426">
    <property type="protein sequence ID" value="OQR87710.1"/>
    <property type="molecule type" value="Genomic_DNA"/>
</dbReference>
<feature type="domain" description="PHD-type" evidence="7">
    <location>
        <begin position="872"/>
        <end position="975"/>
    </location>
</feature>
<evidence type="ECO:0000256" key="2">
    <source>
        <dbReference type="ARBA" id="ARBA00022771"/>
    </source>
</evidence>
<sequence length="1158" mass="125244">MEALMDHALFGFSVADPGLKEAIETVRGLLEGAAGEDDFVELVSDALDMVEEIIKTSPSSHDEYGHLLPSVENLRDEVDFAVGTAPSTATAKPAPSTFEFNQPIQWSLASDLPPPTHTTCATISPIEAPALQPAVVRCDVCWGEESFVDNRIVICEECEVAVHESCYHIARVPDAAWYCLFCTAQLAAREAEIASCAACHELGGALVPTIGNEWVHMACTLYLPELYFIHDKVDGLDLLQKRRKLKCSICRAATGAAAVQCDVGKCTTAYHVMCALKAGVRFERRGDAYVSLCPAHAEPSESKPREKPPRTKRPEPAPSSSTTPSKPKAAPAAVTTPAKPPVTATATPIKPPPVQTPTKPPSMTPSKTPRTSAMKAPRVEYFQTKLPMGKPKKQQQTTGLFESTAFAPLEAPTGDYLMCLVPALPLGLEFEATALVVEQKYVVESATEPNTHDVFTTAFAKGYLHAGDELCAINAMPMANVSPAHMKDVILPQCSFPLQCWFKKRVPLAPPVADAVAADVPPAETNADEWPWCYLRSDGKLAMPQIWRVFAELFHGTAIDASALLASLKSPEALYVTPPIGYLDIPDVILDTRKAAFAALNQFTAPLPPLEVGTMVKVAKRTWPGINKLGGTGRIKARRPVGDGFTYDVAYVLGGRENQVERQWVTPVTMDDPDGTLATAAGAKAEDVEAWTLTATVTAAGPPSATPEASFSVAFAVSNNDDDIIETTTPTTQVIPPGAALRLESVVDVLEATVADEIGPQLHALQEQLRAVDAASKATFDQLSAQLAADKQRAYFSEMEALTNERYEDMYRRMCELHEKHYGPVNPVATKPSKDVARTATGTCDTAVAEDTDDDDDADLPLFITGKQEESAATCVLCGLPGGDLAATSCGQVAHIMCLLYTPETYFDSHLGYGVQDVPAERQSLVCEICRGKQGVNKLQCAHKKCTRSYHVQCAYVRGQLTTLSGFIGWCPKHLKKADPLVQASVDWPPHIKKQMQKDGLLPPDDPKLLPPLPTVDQVPPHKRATPNKKKPVRKRKSEGLTPAEAAPPVEEPAADEPVAKEDIKDEVKNEVKKEVELNVGDTVHVQERTWAGINKAGGVGRIKRKHEVAPGVWTYDVEYVLGGGEKGVEAFYVSPADLSADSGSKKRRRSNAVYDYE</sequence>
<evidence type="ECO:0008006" key="10">
    <source>
        <dbReference type="Google" id="ProtNLM"/>
    </source>
</evidence>
<dbReference type="PROSITE" id="PS01359">
    <property type="entry name" value="ZF_PHD_1"/>
    <property type="match status" value="1"/>
</dbReference>
<comment type="caution">
    <text evidence="8">The sequence shown here is derived from an EMBL/GenBank/DDBJ whole genome shotgun (WGS) entry which is preliminary data.</text>
</comment>
<protein>
    <recommendedName>
        <fullName evidence="10">PHD-type domain-containing protein</fullName>
    </recommendedName>
</protein>
<dbReference type="STRING" id="1202772.A0A1V9YPU8"/>
<dbReference type="PROSITE" id="PS51805">
    <property type="entry name" value="EPHD"/>
    <property type="match status" value="2"/>
</dbReference>
<dbReference type="InterPro" id="IPR011011">
    <property type="entry name" value="Znf_FYVE_PHD"/>
</dbReference>
<feature type="compositionally biased region" description="Pro residues" evidence="5">
    <location>
        <begin position="349"/>
        <end position="363"/>
    </location>
</feature>
<feature type="compositionally biased region" description="Basic and acidic residues" evidence="5">
    <location>
        <begin position="298"/>
        <end position="315"/>
    </location>
</feature>
<dbReference type="SUPFAM" id="SSF57903">
    <property type="entry name" value="FYVE/PHD zinc finger"/>
    <property type="match status" value="1"/>
</dbReference>
<dbReference type="AlphaFoldDB" id="A0A1V9YPU8"/>
<keyword evidence="3" id="KW-0862">Zinc</keyword>
<dbReference type="InterPro" id="IPR001965">
    <property type="entry name" value="Znf_PHD"/>
</dbReference>
<keyword evidence="1" id="KW-0479">Metal-binding</keyword>
<keyword evidence="2 4" id="KW-0863">Zinc-finger</keyword>
<dbReference type="InterPro" id="IPR050701">
    <property type="entry name" value="Histone_Mod_Regulator"/>
</dbReference>
<dbReference type="OrthoDB" id="20839at2759"/>
<evidence type="ECO:0000259" key="6">
    <source>
        <dbReference type="PROSITE" id="PS50016"/>
    </source>
</evidence>
<dbReference type="Pfam" id="PF13831">
    <property type="entry name" value="PHD_2"/>
    <property type="match status" value="1"/>
</dbReference>
<dbReference type="InterPro" id="IPR019787">
    <property type="entry name" value="Znf_PHD-finger"/>
</dbReference>